<keyword evidence="3" id="KW-0285">Flavoprotein</keyword>
<dbReference type="Gene3D" id="3.50.50.60">
    <property type="entry name" value="FAD/NAD(P)-binding domain"/>
    <property type="match status" value="2"/>
</dbReference>
<sequence length="469" mass="51856">MVLLHVGKLFGSKARYISTSFYDGVIVGGGMVGNAMACSLGAAKPLVKSPLFSNRTSAVTPASIKFFKMEEKFCDAITKPFNLEIGVWEKFLDYRAKRVDRYEVIDSSSHSTLNFSYPDAVKEVSYIIENNVIVSHLLTHVMEKCRNVTVKTNANVVQCKSVDTNCFVIIPDSLLEDVLLVMDDGTEIETSLVIGADGGNSVVRKAFSPSYTSWKYNQKGVVAVVELDCDGPNNVAWQRFSRHGPIALLPLSSRHSNLIWTTSDSHAKELLSSTPNEFVDLLNHALHTEEYQDATTNKTLELMDRALNVMFNIENTRIPSPPQIVRIQPDSRAAFPLVFGHSHTYVSARAALIGDAAHRIHPLGGLGANLGWSDVRKLTASMEKCVMDGGDLGATTYLSQYDTDSQRHNVPQQIACDWINRLYRTNNPAAIFFRSIGLSSTNHMQCIKVTYSPIPSASPPCTCHFFRTP</sequence>
<keyword evidence="4" id="KW-0274">FAD</keyword>
<dbReference type="GO" id="GO:0005739">
    <property type="term" value="C:mitochondrion"/>
    <property type="evidence" value="ECO:0007669"/>
    <property type="project" value="TreeGrafter"/>
</dbReference>
<keyword evidence="5" id="KW-0560">Oxidoreductase</keyword>
<dbReference type="InterPro" id="IPR051205">
    <property type="entry name" value="UbiH/COQ6_monooxygenase"/>
</dbReference>
<evidence type="ECO:0000313" key="9">
    <source>
        <dbReference type="WBParaSite" id="SMUV_0000842201-mRNA-1"/>
    </source>
</evidence>
<dbReference type="AlphaFoldDB" id="A0A0N5AU94"/>
<dbReference type="GO" id="GO:0071949">
    <property type="term" value="F:FAD binding"/>
    <property type="evidence" value="ECO:0007669"/>
    <property type="project" value="InterPro"/>
</dbReference>
<organism evidence="8 9">
    <name type="scientific">Syphacia muris</name>
    <dbReference type="NCBI Taxonomy" id="451379"/>
    <lineage>
        <taxon>Eukaryota</taxon>
        <taxon>Metazoa</taxon>
        <taxon>Ecdysozoa</taxon>
        <taxon>Nematoda</taxon>
        <taxon>Chromadorea</taxon>
        <taxon>Rhabditida</taxon>
        <taxon>Spirurina</taxon>
        <taxon>Oxyuridomorpha</taxon>
        <taxon>Oxyuroidea</taxon>
        <taxon>Oxyuridae</taxon>
        <taxon>Syphacia</taxon>
    </lineage>
</organism>
<evidence type="ECO:0000313" key="8">
    <source>
        <dbReference type="Proteomes" id="UP000046393"/>
    </source>
</evidence>
<feature type="domain" description="FAD-binding" evidence="7">
    <location>
        <begin position="343"/>
        <end position="413"/>
    </location>
</feature>
<evidence type="ECO:0000256" key="1">
    <source>
        <dbReference type="ARBA" id="ARBA00001974"/>
    </source>
</evidence>
<dbReference type="InterPro" id="IPR036188">
    <property type="entry name" value="FAD/NAD-bd_sf"/>
</dbReference>
<dbReference type="Proteomes" id="UP000046393">
    <property type="component" value="Unplaced"/>
</dbReference>
<evidence type="ECO:0000256" key="6">
    <source>
        <dbReference type="ARBA" id="ARBA00023033"/>
    </source>
</evidence>
<dbReference type="SUPFAM" id="SSF51905">
    <property type="entry name" value="FAD/NAD(P)-binding domain"/>
    <property type="match status" value="1"/>
</dbReference>
<evidence type="ECO:0000256" key="3">
    <source>
        <dbReference type="ARBA" id="ARBA00022630"/>
    </source>
</evidence>
<dbReference type="PRINTS" id="PR00420">
    <property type="entry name" value="RNGMNOXGNASE"/>
</dbReference>
<reference evidence="9" key="1">
    <citation type="submission" date="2017-02" db="UniProtKB">
        <authorList>
            <consortium name="WormBaseParasite"/>
        </authorList>
    </citation>
    <scope>IDENTIFICATION</scope>
</reference>
<dbReference type="GO" id="GO:0016705">
    <property type="term" value="F:oxidoreductase activity, acting on paired donors, with incorporation or reduction of molecular oxygen"/>
    <property type="evidence" value="ECO:0007669"/>
    <property type="project" value="InterPro"/>
</dbReference>
<dbReference type="GO" id="GO:0006744">
    <property type="term" value="P:ubiquinone biosynthetic process"/>
    <property type="evidence" value="ECO:0007669"/>
    <property type="project" value="InterPro"/>
</dbReference>
<dbReference type="NCBIfam" id="TIGR01988">
    <property type="entry name" value="Ubi-OHases"/>
    <property type="match status" value="1"/>
</dbReference>
<dbReference type="InterPro" id="IPR002938">
    <property type="entry name" value="FAD-bd"/>
</dbReference>
<dbReference type="STRING" id="451379.A0A0N5AU94"/>
<proteinExistence type="inferred from homology"/>
<keyword evidence="6" id="KW-0503">Monooxygenase</keyword>
<dbReference type="Pfam" id="PF01494">
    <property type="entry name" value="FAD_binding_3"/>
    <property type="match status" value="1"/>
</dbReference>
<evidence type="ECO:0000256" key="2">
    <source>
        <dbReference type="ARBA" id="ARBA00005349"/>
    </source>
</evidence>
<name>A0A0N5AU94_9BILA</name>
<evidence type="ECO:0000256" key="5">
    <source>
        <dbReference type="ARBA" id="ARBA00023002"/>
    </source>
</evidence>
<evidence type="ECO:0000256" key="4">
    <source>
        <dbReference type="ARBA" id="ARBA00022827"/>
    </source>
</evidence>
<dbReference type="PANTHER" id="PTHR43876">
    <property type="entry name" value="UBIQUINONE BIOSYNTHESIS MONOOXYGENASE COQ6, MITOCHONDRIAL"/>
    <property type="match status" value="1"/>
</dbReference>
<dbReference type="GO" id="GO:0004497">
    <property type="term" value="F:monooxygenase activity"/>
    <property type="evidence" value="ECO:0007669"/>
    <property type="project" value="UniProtKB-KW"/>
</dbReference>
<keyword evidence="8" id="KW-1185">Reference proteome</keyword>
<protein>
    <submittedName>
        <fullName evidence="9">FAD_binding_3 domain-containing protein</fullName>
    </submittedName>
</protein>
<evidence type="ECO:0000259" key="7">
    <source>
        <dbReference type="Pfam" id="PF01494"/>
    </source>
</evidence>
<comment type="cofactor">
    <cofactor evidence="1">
        <name>FAD</name>
        <dbReference type="ChEBI" id="CHEBI:57692"/>
    </cofactor>
</comment>
<dbReference type="InterPro" id="IPR010971">
    <property type="entry name" value="UbiH/COQ6"/>
</dbReference>
<dbReference type="PANTHER" id="PTHR43876:SF7">
    <property type="entry name" value="UBIQUINONE BIOSYNTHESIS MONOOXYGENASE COQ6, MITOCHONDRIAL"/>
    <property type="match status" value="1"/>
</dbReference>
<dbReference type="WBParaSite" id="SMUV_0000842201-mRNA-1">
    <property type="protein sequence ID" value="SMUV_0000842201-mRNA-1"/>
    <property type="gene ID" value="SMUV_0000842201"/>
</dbReference>
<accession>A0A0N5AU94</accession>
<comment type="similarity">
    <text evidence="2">Belongs to the UbiH/COQ6 family.</text>
</comment>